<dbReference type="Proteomes" id="UP000814033">
    <property type="component" value="Unassembled WGS sequence"/>
</dbReference>
<accession>A0ACB8RRC2</accession>
<evidence type="ECO:0000313" key="1">
    <source>
        <dbReference type="EMBL" id="KAI0046281.1"/>
    </source>
</evidence>
<name>A0ACB8RRC2_9AGAM</name>
<keyword evidence="2" id="KW-1185">Reference proteome</keyword>
<gene>
    <name evidence="1" type="ORF">FA95DRAFT_1607005</name>
</gene>
<evidence type="ECO:0000313" key="2">
    <source>
        <dbReference type="Proteomes" id="UP000814033"/>
    </source>
</evidence>
<reference evidence="1" key="2">
    <citation type="journal article" date="2022" name="New Phytol.">
        <title>Evolutionary transition to the ectomycorrhizal habit in the genomes of a hyperdiverse lineage of mushroom-forming fungi.</title>
        <authorList>
            <person name="Looney B."/>
            <person name="Miyauchi S."/>
            <person name="Morin E."/>
            <person name="Drula E."/>
            <person name="Courty P.E."/>
            <person name="Kohler A."/>
            <person name="Kuo A."/>
            <person name="LaButti K."/>
            <person name="Pangilinan J."/>
            <person name="Lipzen A."/>
            <person name="Riley R."/>
            <person name="Andreopoulos W."/>
            <person name="He G."/>
            <person name="Johnson J."/>
            <person name="Nolan M."/>
            <person name="Tritt A."/>
            <person name="Barry K.W."/>
            <person name="Grigoriev I.V."/>
            <person name="Nagy L.G."/>
            <person name="Hibbett D."/>
            <person name="Henrissat B."/>
            <person name="Matheny P.B."/>
            <person name="Labbe J."/>
            <person name="Martin F.M."/>
        </authorList>
    </citation>
    <scope>NUCLEOTIDE SEQUENCE</scope>
    <source>
        <strain evidence="1">FP105234-sp</strain>
    </source>
</reference>
<reference evidence="1" key="1">
    <citation type="submission" date="2021-02" db="EMBL/GenBank/DDBJ databases">
        <authorList>
            <consortium name="DOE Joint Genome Institute"/>
            <person name="Ahrendt S."/>
            <person name="Looney B.P."/>
            <person name="Miyauchi S."/>
            <person name="Morin E."/>
            <person name="Drula E."/>
            <person name="Courty P.E."/>
            <person name="Chicoki N."/>
            <person name="Fauchery L."/>
            <person name="Kohler A."/>
            <person name="Kuo A."/>
            <person name="Labutti K."/>
            <person name="Pangilinan J."/>
            <person name="Lipzen A."/>
            <person name="Riley R."/>
            <person name="Andreopoulos W."/>
            <person name="He G."/>
            <person name="Johnson J."/>
            <person name="Barry K.W."/>
            <person name="Grigoriev I.V."/>
            <person name="Nagy L."/>
            <person name="Hibbett D."/>
            <person name="Henrissat B."/>
            <person name="Matheny P.B."/>
            <person name="Labbe J."/>
            <person name="Martin F."/>
        </authorList>
    </citation>
    <scope>NUCLEOTIDE SEQUENCE</scope>
    <source>
        <strain evidence="1">FP105234-sp</strain>
    </source>
</reference>
<protein>
    <submittedName>
        <fullName evidence="1">Uncharacterized protein</fullName>
    </submittedName>
</protein>
<dbReference type="EMBL" id="MU275929">
    <property type="protein sequence ID" value="KAI0046281.1"/>
    <property type="molecule type" value="Genomic_DNA"/>
</dbReference>
<proteinExistence type="predicted"/>
<sequence length="687" mass="76252">MRNDEPGIQDADYWVDAAVRRLKQLGDFPQHHALIDPADLHAAEEHAASLQRISDTLTQQLRAEQQALHRAMRTLECYHERGQDDLRNSLSATNSRRNLFVPVGRLPPEVVEKIFLALVAAYPPTKTDLGWISRATHVYQAWRRIALGYPGLWASITVPLLGHEWTNTVFLRSKSASLNVHVHLDAGDSHDVELVRKNLHRTTRLRIQSNTAIDASYFAYPDLERLEINLESEAHSSPRQRTIPISNVGTALRELCCTTPFHSAFPWTSPGFYSLVSLKIVYVECRSCDRRYHDAGRVPSVDVIAEALGGMAHLAELALVFPRPPRGNGTTPSAHPGTTVRGTVRLQQLANMSLKAAMPYAQSLLQLLDLPTQARLRVHIVDGNGPEESETIAAFVSALHPFLLCCDEPITKLVLSHCEPPWSFTFNGGSLTVSAWRGTRRTYRPPVLLNFGRHAYGAHCMLAAIKAISSRSLRELIVLDRLWNEDAWRVALSCCPCVERIEAADGAAKALCAVLGSSVSSGKVILQTLSVLKLREVDLSSGYYEPGFVPGYRAELMNALLPKWLEERTHTGYGLQKLDLRRCGRPGDILEKLHAALPGTEIVHPTRPAGEPFFLQWGLSLENGAVGGVDDRDCNLLRVCAIPTTGSELDAVILDELEVNDMQDIPSEGEVLETFVQGWAHTRKLWL</sequence>
<comment type="caution">
    <text evidence="1">The sequence shown here is derived from an EMBL/GenBank/DDBJ whole genome shotgun (WGS) entry which is preliminary data.</text>
</comment>
<organism evidence="1 2">
    <name type="scientific">Auriscalpium vulgare</name>
    <dbReference type="NCBI Taxonomy" id="40419"/>
    <lineage>
        <taxon>Eukaryota</taxon>
        <taxon>Fungi</taxon>
        <taxon>Dikarya</taxon>
        <taxon>Basidiomycota</taxon>
        <taxon>Agaricomycotina</taxon>
        <taxon>Agaricomycetes</taxon>
        <taxon>Russulales</taxon>
        <taxon>Auriscalpiaceae</taxon>
        <taxon>Auriscalpium</taxon>
    </lineage>
</organism>